<dbReference type="NCBIfam" id="NF001453">
    <property type="entry name" value="PRK00312.1"/>
    <property type="match status" value="1"/>
</dbReference>
<protein>
    <recommendedName>
        <fullName evidence="7">Protein-L-isoaspartate O-methyltransferase</fullName>
        <ecNumber evidence="7">2.1.1.77</ecNumber>
    </recommendedName>
    <alternativeName>
        <fullName evidence="7">L-isoaspartyl protein carboxyl methyltransferase</fullName>
    </alternativeName>
    <alternativeName>
        <fullName evidence="7">Protein L-isoaspartyl methyltransferase</fullName>
    </alternativeName>
    <alternativeName>
        <fullName evidence="7">Protein-beta-aspartate methyltransferase</fullName>
        <shortName evidence="7">PIMT</shortName>
    </alternativeName>
</protein>
<comment type="function">
    <text evidence="7">Catalyzes the methyl esterification of L-isoaspartyl residues in peptides and proteins that result from spontaneous decomposition of normal L-aspartyl and L-asparaginyl residues. It plays a role in the repair and/or degradation of damaged proteins.</text>
</comment>
<accession>A0AA41Y7D8</accession>
<evidence type="ECO:0000256" key="6">
    <source>
        <dbReference type="ARBA" id="ARBA00022691"/>
    </source>
</evidence>
<keyword evidence="4 7" id="KW-0489">Methyltransferase</keyword>
<dbReference type="NCBIfam" id="TIGR00080">
    <property type="entry name" value="pimt"/>
    <property type="match status" value="1"/>
</dbReference>
<dbReference type="Proteomes" id="UP001163821">
    <property type="component" value="Unassembled WGS sequence"/>
</dbReference>
<dbReference type="HAMAP" id="MF_00090">
    <property type="entry name" value="PIMT"/>
    <property type="match status" value="1"/>
</dbReference>
<evidence type="ECO:0000256" key="1">
    <source>
        <dbReference type="ARBA" id="ARBA00004496"/>
    </source>
</evidence>
<dbReference type="EC" id="2.1.1.77" evidence="7"/>
<reference evidence="8" key="1">
    <citation type="submission" date="2022-10" db="EMBL/GenBank/DDBJ databases">
        <title>Gaoshiqiia sediminis gen. nov., sp. nov., isolated from coastal sediment.</title>
        <authorList>
            <person name="Yu W.X."/>
            <person name="Mu D.S."/>
            <person name="Du J.Z."/>
            <person name="Liang Y.Q."/>
        </authorList>
    </citation>
    <scope>NUCLEOTIDE SEQUENCE</scope>
    <source>
        <strain evidence="8">A06</strain>
    </source>
</reference>
<dbReference type="Pfam" id="PF01135">
    <property type="entry name" value="PCMT"/>
    <property type="match status" value="1"/>
</dbReference>
<evidence type="ECO:0000256" key="4">
    <source>
        <dbReference type="ARBA" id="ARBA00022603"/>
    </source>
</evidence>
<dbReference type="PANTHER" id="PTHR11579">
    <property type="entry name" value="PROTEIN-L-ISOASPARTATE O-METHYLTRANSFERASE"/>
    <property type="match status" value="1"/>
</dbReference>
<dbReference type="Gene3D" id="3.40.50.150">
    <property type="entry name" value="Vaccinia Virus protein VP39"/>
    <property type="match status" value="1"/>
</dbReference>
<dbReference type="InterPro" id="IPR029063">
    <property type="entry name" value="SAM-dependent_MTases_sf"/>
</dbReference>
<keyword evidence="5 7" id="KW-0808">Transferase</keyword>
<name>A0AA41Y7D8_9BACT</name>
<keyword evidence="6 7" id="KW-0949">S-adenosyl-L-methionine</keyword>
<keyword evidence="9" id="KW-1185">Reference proteome</keyword>
<dbReference type="GO" id="GO:0032259">
    <property type="term" value="P:methylation"/>
    <property type="evidence" value="ECO:0007669"/>
    <property type="project" value="UniProtKB-KW"/>
</dbReference>
<gene>
    <name evidence="7" type="primary">pcm</name>
    <name evidence="8" type="ORF">N2K84_18780</name>
</gene>
<keyword evidence="3 7" id="KW-0963">Cytoplasm</keyword>
<dbReference type="GO" id="GO:0030091">
    <property type="term" value="P:protein repair"/>
    <property type="evidence" value="ECO:0007669"/>
    <property type="project" value="UniProtKB-UniRule"/>
</dbReference>
<dbReference type="AlphaFoldDB" id="A0AA41Y7D8"/>
<evidence type="ECO:0000256" key="2">
    <source>
        <dbReference type="ARBA" id="ARBA00005369"/>
    </source>
</evidence>
<dbReference type="FunFam" id="3.40.50.150:FF:000010">
    <property type="entry name" value="Protein-L-isoaspartate O-methyltransferase"/>
    <property type="match status" value="1"/>
</dbReference>
<comment type="similarity">
    <text evidence="2 7">Belongs to the methyltransferase superfamily. L-isoaspartyl/D-aspartyl protein methyltransferase family.</text>
</comment>
<evidence type="ECO:0000313" key="8">
    <source>
        <dbReference type="EMBL" id="MCW0484784.1"/>
    </source>
</evidence>
<dbReference type="RefSeq" id="WP_282593375.1">
    <property type="nucleotide sequence ID" value="NZ_JAPAAF010000051.1"/>
</dbReference>
<feature type="active site" evidence="7">
    <location>
        <position position="66"/>
    </location>
</feature>
<dbReference type="GO" id="GO:0005737">
    <property type="term" value="C:cytoplasm"/>
    <property type="evidence" value="ECO:0007669"/>
    <property type="project" value="UniProtKB-SubCell"/>
</dbReference>
<organism evidence="8 9">
    <name type="scientific">Gaoshiqia sediminis</name>
    <dbReference type="NCBI Taxonomy" id="2986998"/>
    <lineage>
        <taxon>Bacteria</taxon>
        <taxon>Pseudomonadati</taxon>
        <taxon>Bacteroidota</taxon>
        <taxon>Bacteroidia</taxon>
        <taxon>Marinilabiliales</taxon>
        <taxon>Prolixibacteraceae</taxon>
        <taxon>Gaoshiqia</taxon>
    </lineage>
</organism>
<evidence type="ECO:0000313" key="9">
    <source>
        <dbReference type="Proteomes" id="UP001163821"/>
    </source>
</evidence>
<evidence type="ECO:0000256" key="7">
    <source>
        <dbReference type="HAMAP-Rule" id="MF_00090"/>
    </source>
</evidence>
<proteinExistence type="inferred from homology"/>
<dbReference type="PANTHER" id="PTHR11579:SF0">
    <property type="entry name" value="PROTEIN-L-ISOASPARTATE(D-ASPARTATE) O-METHYLTRANSFERASE"/>
    <property type="match status" value="1"/>
</dbReference>
<sequence length="216" mass="24191">MDSPDTLRHQGLRKRLVEGLRIKGIRDQRVLDAIAKVPRHLFMDSSFIQFAYKDQAFPIGAGQTISQPYTVAFQSMLLQLEPNEKVLEVGTGSGYQAAVLVEMGANVFTIERQRELYLKVQQLLPELGYHPKFFFGDGYKGLPTYGPFDKIIVTAGAPVIPDDLLQQLRIGGRMVIPLGPAEKQIMTVITRMGDDDFKKEVFGAFVFVPMLKGTEK</sequence>
<dbReference type="InterPro" id="IPR000682">
    <property type="entry name" value="PCMT"/>
</dbReference>
<comment type="subcellular location">
    <subcellularLocation>
        <location evidence="1 7">Cytoplasm</location>
    </subcellularLocation>
</comment>
<evidence type="ECO:0000256" key="3">
    <source>
        <dbReference type="ARBA" id="ARBA00022490"/>
    </source>
</evidence>
<dbReference type="PROSITE" id="PS01279">
    <property type="entry name" value="PCMT"/>
    <property type="match status" value="1"/>
</dbReference>
<comment type="catalytic activity">
    <reaction evidence="7">
        <text>[protein]-L-isoaspartate + S-adenosyl-L-methionine = [protein]-L-isoaspartate alpha-methyl ester + S-adenosyl-L-homocysteine</text>
        <dbReference type="Rhea" id="RHEA:12705"/>
        <dbReference type="Rhea" id="RHEA-COMP:12143"/>
        <dbReference type="Rhea" id="RHEA-COMP:12144"/>
        <dbReference type="ChEBI" id="CHEBI:57856"/>
        <dbReference type="ChEBI" id="CHEBI:59789"/>
        <dbReference type="ChEBI" id="CHEBI:90596"/>
        <dbReference type="ChEBI" id="CHEBI:90598"/>
        <dbReference type="EC" id="2.1.1.77"/>
    </reaction>
</comment>
<dbReference type="EMBL" id="JAPAAF010000051">
    <property type="protein sequence ID" value="MCW0484784.1"/>
    <property type="molecule type" value="Genomic_DNA"/>
</dbReference>
<dbReference type="GO" id="GO:0004719">
    <property type="term" value="F:protein-L-isoaspartate (D-aspartate) O-methyltransferase activity"/>
    <property type="evidence" value="ECO:0007669"/>
    <property type="project" value="UniProtKB-UniRule"/>
</dbReference>
<evidence type="ECO:0000256" key="5">
    <source>
        <dbReference type="ARBA" id="ARBA00022679"/>
    </source>
</evidence>
<comment type="caution">
    <text evidence="8">The sequence shown here is derived from an EMBL/GenBank/DDBJ whole genome shotgun (WGS) entry which is preliminary data.</text>
</comment>
<dbReference type="SUPFAM" id="SSF53335">
    <property type="entry name" value="S-adenosyl-L-methionine-dependent methyltransferases"/>
    <property type="match status" value="1"/>
</dbReference>